<proteinExistence type="predicted"/>
<feature type="domain" description="SCP" evidence="1">
    <location>
        <begin position="274"/>
        <end position="422"/>
    </location>
</feature>
<dbReference type="OrthoDB" id="5887867at2759"/>
<accession>A0A016WMK9</accession>
<dbReference type="InterPro" id="IPR014044">
    <property type="entry name" value="CAP_dom"/>
</dbReference>
<dbReference type="InterPro" id="IPR035940">
    <property type="entry name" value="CAP_sf"/>
</dbReference>
<name>A0A016WMK9_9BILA</name>
<dbReference type="STRING" id="53326.A0A016WMK9"/>
<comment type="caution">
    <text evidence="2">The sequence shown here is derived from an EMBL/GenBank/DDBJ whole genome shotgun (WGS) entry which is preliminary data.</text>
</comment>
<evidence type="ECO:0000259" key="1">
    <source>
        <dbReference type="SMART" id="SM00198"/>
    </source>
</evidence>
<reference evidence="3" key="1">
    <citation type="journal article" date="2015" name="Nat. Genet.">
        <title>The genome and transcriptome of the zoonotic hookworm Ancylostoma ceylanicum identify infection-specific gene families.</title>
        <authorList>
            <person name="Schwarz E.M."/>
            <person name="Hu Y."/>
            <person name="Antoshechkin I."/>
            <person name="Miller M.M."/>
            <person name="Sternberg P.W."/>
            <person name="Aroian R.V."/>
        </authorList>
    </citation>
    <scope>NUCLEOTIDE SEQUENCE</scope>
    <source>
        <strain evidence="3">HY135</strain>
    </source>
</reference>
<dbReference type="AlphaFoldDB" id="A0A016WMK9"/>
<protein>
    <recommendedName>
        <fullName evidence="1">SCP domain-containing protein</fullName>
    </recommendedName>
</protein>
<evidence type="ECO:0000313" key="3">
    <source>
        <dbReference type="Proteomes" id="UP000024635"/>
    </source>
</evidence>
<dbReference type="Gene3D" id="3.40.33.10">
    <property type="entry name" value="CAP"/>
    <property type="match status" value="2"/>
</dbReference>
<evidence type="ECO:0000313" key="2">
    <source>
        <dbReference type="EMBL" id="EYC40492.1"/>
    </source>
</evidence>
<dbReference type="Pfam" id="PF00188">
    <property type="entry name" value="CAP"/>
    <property type="match status" value="2"/>
</dbReference>
<dbReference type="CDD" id="cd05380">
    <property type="entry name" value="CAP_euk"/>
    <property type="match status" value="2"/>
</dbReference>
<dbReference type="EMBL" id="JARK01000210">
    <property type="protein sequence ID" value="EYC40492.1"/>
    <property type="molecule type" value="Genomic_DNA"/>
</dbReference>
<keyword evidence="3" id="KW-1185">Reference proteome</keyword>
<sequence>MWFTYLDGQFGFDLRQLRRYQNELAHLLDYICLAFYPQIEKGKTLREREVLAQLICNVAISSSKSFGCKDRKISDDWRKAVMDFHNHNRRKLASGRQRTVGRKLMPYAKDMNKLSWDCDLEQAARSQLCDGMELKDTYGVVYNVIIEPNSSQNVTIDIVLEELRYWWKEAKIADLSVDPKYIFLKNDAFGTMAYAKSTRFACTYGSCLIGEVLQCVYDQKPAEDELLYQKAAAPEDICTACSGSTQCVNYLCKSKNPESSTTVYGCNSTAVADRWRKTIVDFHNALRRTVAKGLKYTLDYKMMPPAKDMHELSWDCKLEQIAKSQICSPDGIPPEYDYSYDVITLDPTFITDITVQTRAVLKKATKNAEVVDLSVEPIYHRLIRGYSMMVYGKSTRIGCSMNYCDGRGRLMCVYDKKAKLNELLYEKAINREEICTGCPTSAQCVNYLCQAK</sequence>
<organism evidence="2 3">
    <name type="scientific">Ancylostoma ceylanicum</name>
    <dbReference type="NCBI Taxonomy" id="53326"/>
    <lineage>
        <taxon>Eukaryota</taxon>
        <taxon>Metazoa</taxon>
        <taxon>Ecdysozoa</taxon>
        <taxon>Nematoda</taxon>
        <taxon>Chromadorea</taxon>
        <taxon>Rhabditida</taxon>
        <taxon>Rhabditina</taxon>
        <taxon>Rhabditomorpha</taxon>
        <taxon>Strongyloidea</taxon>
        <taxon>Ancylostomatidae</taxon>
        <taxon>Ancylostomatinae</taxon>
        <taxon>Ancylostoma</taxon>
    </lineage>
</organism>
<dbReference type="SUPFAM" id="SSF55797">
    <property type="entry name" value="PR-1-like"/>
    <property type="match status" value="2"/>
</dbReference>
<gene>
    <name evidence="2" type="primary">Acey_s0610.g625</name>
    <name evidence="2" type="synonym">ASP-s0610.g625</name>
    <name evidence="2" type="ORF">Y032_0610g625</name>
</gene>
<dbReference type="SMART" id="SM00198">
    <property type="entry name" value="SCP"/>
    <property type="match status" value="1"/>
</dbReference>
<dbReference type="Proteomes" id="UP000024635">
    <property type="component" value="Unassembled WGS sequence"/>
</dbReference>